<evidence type="ECO:0000313" key="3">
    <source>
        <dbReference type="EMBL" id="QCC51742.1"/>
    </source>
</evidence>
<evidence type="ECO:0000313" key="4">
    <source>
        <dbReference type="Proteomes" id="UP000296706"/>
    </source>
</evidence>
<name>A0A4D6HFB5_9EURY</name>
<feature type="compositionally biased region" description="Basic and acidic residues" evidence="2">
    <location>
        <begin position="321"/>
        <end position="333"/>
    </location>
</feature>
<reference evidence="3 4" key="1">
    <citation type="journal article" date="2019" name="Nat. Commun.">
        <title>A new type of DNA phosphorothioation-based antiviral system in archaea.</title>
        <authorList>
            <person name="Xiong L."/>
            <person name="Liu S."/>
            <person name="Chen S."/>
            <person name="Xiao Y."/>
            <person name="Zhu B."/>
            <person name="Gao Y."/>
            <person name="Zhang Y."/>
            <person name="Chen B."/>
            <person name="Luo J."/>
            <person name="Deng Z."/>
            <person name="Chen X."/>
            <person name="Wang L."/>
            <person name="Chen S."/>
        </authorList>
    </citation>
    <scope>NUCLEOTIDE SEQUENCE [LARGE SCALE GENOMIC DNA]</scope>
    <source>
        <strain evidence="3 4">CBA1105</strain>
    </source>
</reference>
<sequence>MTEPKETATDTESKTTDSQPTAFDPATYKVLGELTDSTGTGVLGRNLATTGDAAGVTGTTDSPDGYGLATPDDALVEGTLSTVGEWLVTSNDTRLFLHTAEDPSGDAGNVLAGHSANTIGAGVAGATIAGGGFDDGSSPVPNLVYDDYATISGGRQNEAGTDDGDPTSARFATVGGGEDNTASANHATVAGGNANTASDRETTVGGGERNVASGPNAVVGGGYINESTATQTTVAGGRQNVAGGAYDTIAGGSRNTSQGYAAAIPGGYENSVTSNYGAVGGGQHNSATRSYATVGGGQNNDANGTYATIGGGGPSDPSTETTRENTKNEAKDDYCTVAGGGGNVAGAGSNTAPNATVGGGTDNMATDEHATVAGGDANTASGTYATVGGGTGNTASGDRTTVCGGWNNLAAGAGSFIGGGGGSSAINEAYARSAVIVGGYANTVGDPVDEFVGWVGTIAGGYGNQNTGQYSAIGGGFENVVDGNRSVVAGGNRNSAGGPRAMIPGGSSNQANGDSSFAAGTKAVATHDGAFVWSDSAFSTFESTGDDQFLVDAAGGTGIGTNAPESQLHVTDAIASNSGAPSGHVATIENTSTSTSADVLALKTNASTPDGANNYVVFLAANNDAVGAIDGTGGGGVNYKSGSADLAEYFPKADPGADFEAGDVVGLREGQLVADPGACETALVVSESPMVTGNVPDEEDGYACVALLGQVPVTVEGEVAAGDRLVATMSGRAVRTQDGPESAPTIGTALTDAEDGSVTALIGQSVTAPTGAEAELRDENERLRVDNAELRSRMDAIETHLGLDADPAPADD</sequence>
<feature type="region of interest" description="Disordered" evidence="2">
    <location>
        <begin position="178"/>
        <end position="218"/>
    </location>
</feature>
<evidence type="ECO:0000256" key="1">
    <source>
        <dbReference type="SAM" id="Coils"/>
    </source>
</evidence>
<feature type="region of interest" description="Disordered" evidence="2">
    <location>
        <begin position="346"/>
        <end position="367"/>
    </location>
</feature>
<dbReference type="EMBL" id="CP031310">
    <property type="protein sequence ID" value="QCC51742.1"/>
    <property type="molecule type" value="Genomic_DNA"/>
</dbReference>
<evidence type="ECO:0000256" key="2">
    <source>
        <dbReference type="SAM" id="MobiDB-lite"/>
    </source>
</evidence>
<gene>
    <name evidence="3" type="ORF">DV733_11060</name>
</gene>
<dbReference type="AlphaFoldDB" id="A0A4D6HFB5"/>
<dbReference type="Proteomes" id="UP000296706">
    <property type="component" value="Chromosome"/>
</dbReference>
<dbReference type="KEGG" id="hsn:DV733_11060"/>
<keyword evidence="4" id="KW-1185">Reference proteome</keyword>
<organism evidence="3 4">
    <name type="scientific">Halapricum salinum</name>
    <dbReference type="NCBI Taxonomy" id="1457250"/>
    <lineage>
        <taxon>Archaea</taxon>
        <taxon>Methanobacteriati</taxon>
        <taxon>Methanobacteriota</taxon>
        <taxon>Stenosarchaea group</taxon>
        <taxon>Halobacteria</taxon>
        <taxon>Halobacteriales</taxon>
        <taxon>Haloarculaceae</taxon>
        <taxon>Halapricum</taxon>
    </lineage>
</organism>
<dbReference type="GeneID" id="39848410"/>
<keyword evidence="1" id="KW-0175">Coiled coil</keyword>
<feature type="coiled-coil region" evidence="1">
    <location>
        <begin position="773"/>
        <end position="800"/>
    </location>
</feature>
<accession>A0A4D6HFB5</accession>
<proteinExistence type="predicted"/>
<dbReference type="Gene3D" id="2.40.300.10">
    <property type="entry name" value="Head decoration protein D"/>
    <property type="match status" value="1"/>
</dbReference>
<dbReference type="Gene3D" id="2.150.10.10">
    <property type="entry name" value="Serralysin-like metalloprotease, C-terminal"/>
    <property type="match status" value="4"/>
</dbReference>
<dbReference type="STRING" id="1457250.GCA_000755225_00679"/>
<protein>
    <submittedName>
        <fullName evidence="3">Uncharacterized protein</fullName>
    </submittedName>
</protein>
<dbReference type="InterPro" id="IPR011049">
    <property type="entry name" value="Serralysin-like_metalloprot_C"/>
</dbReference>
<feature type="compositionally biased region" description="Basic and acidic residues" evidence="2">
    <location>
        <begin position="1"/>
        <end position="15"/>
    </location>
</feature>
<feature type="region of interest" description="Disordered" evidence="2">
    <location>
        <begin position="289"/>
        <end position="333"/>
    </location>
</feature>
<dbReference type="RefSeq" id="WP_049994644.1">
    <property type="nucleotide sequence ID" value="NZ_CP031310.1"/>
</dbReference>
<feature type="region of interest" description="Disordered" evidence="2">
    <location>
        <begin position="1"/>
        <end position="25"/>
    </location>
</feature>